<dbReference type="Proteomes" id="UP000654947">
    <property type="component" value="Unassembled WGS sequence"/>
</dbReference>
<dbReference type="RefSeq" id="WP_160166715.1">
    <property type="nucleotide sequence ID" value="NZ_BMXL01000030.1"/>
</dbReference>
<dbReference type="SMART" id="SM00960">
    <property type="entry name" value="Robl_LC7"/>
    <property type="match status" value="1"/>
</dbReference>
<evidence type="ECO:0000313" key="3">
    <source>
        <dbReference type="Proteomes" id="UP000654947"/>
    </source>
</evidence>
<dbReference type="Pfam" id="PF03259">
    <property type="entry name" value="Robl_LC7"/>
    <property type="match status" value="1"/>
</dbReference>
<evidence type="ECO:0000313" key="2">
    <source>
        <dbReference type="EMBL" id="GHD34491.1"/>
    </source>
</evidence>
<dbReference type="InterPro" id="IPR004942">
    <property type="entry name" value="Roadblock/LAMTOR2_dom"/>
</dbReference>
<dbReference type="AlphaFoldDB" id="A0A919CKX6"/>
<reference evidence="2 3" key="1">
    <citation type="journal article" date="2014" name="Int. J. Syst. Evol. Microbiol.">
        <title>Complete genome sequence of Corynebacterium casei LMG S-19264T (=DSM 44701T), isolated from a smear-ripened cheese.</title>
        <authorList>
            <consortium name="US DOE Joint Genome Institute (JGI-PGF)"/>
            <person name="Walter F."/>
            <person name="Albersmeier A."/>
            <person name="Kalinowski J."/>
            <person name="Ruckert C."/>
        </authorList>
    </citation>
    <scope>NUCLEOTIDE SEQUENCE [LARGE SCALE GENOMIC DNA]</scope>
    <source>
        <strain evidence="2 3">KCTC 19473</strain>
    </source>
</reference>
<protein>
    <recommendedName>
        <fullName evidence="1">Roadblock/LAMTOR2 domain-containing protein</fullName>
    </recommendedName>
</protein>
<gene>
    <name evidence="2" type="ORF">GCM10007147_40180</name>
</gene>
<dbReference type="SUPFAM" id="SSF103196">
    <property type="entry name" value="Roadblock/LC7 domain"/>
    <property type="match status" value="1"/>
</dbReference>
<comment type="caution">
    <text evidence="2">The sequence shown here is derived from an EMBL/GenBank/DDBJ whole genome shotgun (WGS) entry which is preliminary data.</text>
</comment>
<accession>A0A919CKX6</accession>
<sequence>MDTATSAPPGLSPRWSRTAPEDLRAAHSHLPEDLETLRESLQARLAWIVGRDGLHLARSGEGGQELFERFTAVVQSLWGGCLEVSRMSQRGDTELLSLRSSQERLLVIELNDSALLAVLFSEPAPDPHKAYAMTQFAAQHARVRATHEKPAVRAGGLR</sequence>
<evidence type="ECO:0000259" key="1">
    <source>
        <dbReference type="SMART" id="SM00960"/>
    </source>
</evidence>
<name>A0A919CKX6_9ACTN</name>
<proteinExistence type="predicted"/>
<dbReference type="Gene3D" id="3.30.450.30">
    <property type="entry name" value="Dynein light chain 2a, cytoplasmic"/>
    <property type="match status" value="1"/>
</dbReference>
<keyword evidence="3" id="KW-1185">Reference proteome</keyword>
<organism evidence="2 3">
    <name type="scientific">Nocardiopsis kunsanensis</name>
    <dbReference type="NCBI Taxonomy" id="141693"/>
    <lineage>
        <taxon>Bacteria</taxon>
        <taxon>Bacillati</taxon>
        <taxon>Actinomycetota</taxon>
        <taxon>Actinomycetes</taxon>
        <taxon>Streptosporangiales</taxon>
        <taxon>Nocardiopsidaceae</taxon>
        <taxon>Nocardiopsis</taxon>
    </lineage>
</organism>
<dbReference type="EMBL" id="BMXL01000030">
    <property type="protein sequence ID" value="GHD34491.1"/>
    <property type="molecule type" value="Genomic_DNA"/>
</dbReference>
<feature type="domain" description="Roadblock/LAMTOR2" evidence="1">
    <location>
        <begin position="30"/>
        <end position="120"/>
    </location>
</feature>